<keyword evidence="4" id="KW-0914">Notch signaling pathway</keyword>
<dbReference type="Proteomes" id="UP000002009">
    <property type="component" value="Chromosome 8"/>
</dbReference>
<dbReference type="InterPro" id="IPR019379">
    <property type="entry name" value="Gamma_Secretase_Asp_P_PEN2"/>
</dbReference>
<evidence type="ECO:0000256" key="6">
    <source>
        <dbReference type="ARBA" id="ARBA00023136"/>
    </source>
</evidence>
<dbReference type="KEGG" id="mis:MICPUN_60889"/>
<dbReference type="STRING" id="296587.C1FGI4"/>
<keyword evidence="10" id="KW-1185">Reference proteome</keyword>
<dbReference type="PANTHER" id="PTHR16318">
    <property type="entry name" value="GAMMA-SECRETASE SUBUNIT PEN-2"/>
    <property type="match status" value="1"/>
</dbReference>
<keyword evidence="5 8" id="KW-1133">Transmembrane helix</keyword>
<sequence length="157" mass="16942">MEIERREDADADDGDGEPLVATVDATEGIPTRRARDLARRLWYLGWFGLPLAWVYCAWMFWPHIAPDPPDASDVGLTAGVGDDDADDDGGGGGGAYPSERTRRDPVVAKYAELSMRGAKIAGSVVVAWAATFLLGGERVVGETLWNRWSITALPPLA</sequence>
<dbReference type="eggNOG" id="KOG3402">
    <property type="taxonomic scope" value="Eukaryota"/>
</dbReference>
<keyword evidence="3 8" id="KW-0812">Transmembrane</keyword>
<accession>C1FGI4</accession>
<dbReference type="GO" id="GO:0007219">
    <property type="term" value="P:Notch signaling pathway"/>
    <property type="evidence" value="ECO:0007669"/>
    <property type="project" value="UniProtKB-KW"/>
</dbReference>
<evidence type="ECO:0000256" key="4">
    <source>
        <dbReference type="ARBA" id="ARBA00022976"/>
    </source>
</evidence>
<evidence type="ECO:0000313" key="10">
    <source>
        <dbReference type="Proteomes" id="UP000002009"/>
    </source>
</evidence>
<dbReference type="OrthoDB" id="524898at2759"/>
<name>C1FGI4_MICCC</name>
<gene>
    <name evidence="9" type="ORF">MICPUN_60889</name>
</gene>
<proteinExistence type="inferred from homology"/>
<feature type="region of interest" description="Disordered" evidence="7">
    <location>
        <begin position="72"/>
        <end position="100"/>
    </location>
</feature>
<dbReference type="EMBL" id="CP001575">
    <property type="protein sequence ID" value="ACO69264.1"/>
    <property type="molecule type" value="Genomic_DNA"/>
</dbReference>
<keyword evidence="6 8" id="KW-0472">Membrane</keyword>
<dbReference type="PANTHER" id="PTHR16318:SF0">
    <property type="entry name" value="GAMMA-SECRETASE SUBUNIT PEN-2"/>
    <property type="match status" value="1"/>
</dbReference>
<comment type="subcellular location">
    <subcellularLocation>
        <location evidence="1">Membrane</location>
        <topology evidence="1">Multi-pass membrane protein</topology>
    </subcellularLocation>
</comment>
<evidence type="ECO:0000256" key="3">
    <source>
        <dbReference type="ARBA" id="ARBA00022692"/>
    </source>
</evidence>
<feature type="transmembrane region" description="Helical" evidence="8">
    <location>
        <begin position="41"/>
        <end position="61"/>
    </location>
</feature>
<protein>
    <recommendedName>
        <fullName evidence="11">Gamma-secretase subunit PEN-2</fullName>
    </recommendedName>
</protein>
<organism evidence="9 10">
    <name type="scientific">Micromonas commoda (strain RCC299 / NOUM17 / CCMP2709)</name>
    <name type="common">Picoplanktonic green alga</name>
    <dbReference type="NCBI Taxonomy" id="296587"/>
    <lineage>
        <taxon>Eukaryota</taxon>
        <taxon>Viridiplantae</taxon>
        <taxon>Chlorophyta</taxon>
        <taxon>Mamiellophyceae</taxon>
        <taxon>Mamiellales</taxon>
        <taxon>Mamiellaceae</taxon>
        <taxon>Micromonas</taxon>
    </lineage>
</organism>
<evidence type="ECO:0000256" key="2">
    <source>
        <dbReference type="ARBA" id="ARBA00009607"/>
    </source>
</evidence>
<dbReference type="RefSeq" id="XP_002508006.1">
    <property type="nucleotide sequence ID" value="XM_002507960.1"/>
</dbReference>
<dbReference type="GO" id="GO:0070765">
    <property type="term" value="C:gamma-secretase complex"/>
    <property type="evidence" value="ECO:0007669"/>
    <property type="project" value="TreeGrafter"/>
</dbReference>
<evidence type="ECO:0008006" key="11">
    <source>
        <dbReference type="Google" id="ProtNLM"/>
    </source>
</evidence>
<comment type="similarity">
    <text evidence="2">Belongs to the PEN-2 family.</text>
</comment>
<dbReference type="AlphaFoldDB" id="C1FGI4"/>
<dbReference type="InParanoid" id="C1FGI4"/>
<evidence type="ECO:0000256" key="1">
    <source>
        <dbReference type="ARBA" id="ARBA00004141"/>
    </source>
</evidence>
<reference evidence="9 10" key="1">
    <citation type="journal article" date="2009" name="Science">
        <title>Green evolution and dynamic adaptations revealed by genomes of the marine picoeukaryotes Micromonas.</title>
        <authorList>
            <person name="Worden A.Z."/>
            <person name="Lee J.H."/>
            <person name="Mock T."/>
            <person name="Rouze P."/>
            <person name="Simmons M.P."/>
            <person name="Aerts A.L."/>
            <person name="Allen A.E."/>
            <person name="Cuvelier M.L."/>
            <person name="Derelle E."/>
            <person name="Everett M.V."/>
            <person name="Foulon E."/>
            <person name="Grimwood J."/>
            <person name="Gundlach H."/>
            <person name="Henrissat B."/>
            <person name="Napoli C."/>
            <person name="McDonald S.M."/>
            <person name="Parker M.S."/>
            <person name="Rombauts S."/>
            <person name="Salamov A."/>
            <person name="Von Dassow P."/>
            <person name="Badger J.H."/>
            <person name="Coutinho P.M."/>
            <person name="Demir E."/>
            <person name="Dubchak I."/>
            <person name="Gentemann C."/>
            <person name="Eikrem W."/>
            <person name="Gready J.E."/>
            <person name="John U."/>
            <person name="Lanier W."/>
            <person name="Lindquist E.A."/>
            <person name="Lucas S."/>
            <person name="Mayer K.F."/>
            <person name="Moreau H."/>
            <person name="Not F."/>
            <person name="Otillar R."/>
            <person name="Panaud O."/>
            <person name="Pangilinan J."/>
            <person name="Paulsen I."/>
            <person name="Piegu B."/>
            <person name="Poliakov A."/>
            <person name="Robbens S."/>
            <person name="Schmutz J."/>
            <person name="Toulza E."/>
            <person name="Wyss T."/>
            <person name="Zelensky A."/>
            <person name="Zhou K."/>
            <person name="Armbrust E.V."/>
            <person name="Bhattacharya D."/>
            <person name="Goodenough U.W."/>
            <person name="Van de Peer Y."/>
            <person name="Grigoriev I.V."/>
        </authorList>
    </citation>
    <scope>NUCLEOTIDE SEQUENCE [LARGE SCALE GENOMIC DNA]</scope>
    <source>
        <strain evidence="10">RCC299 / NOUM17</strain>
    </source>
</reference>
<evidence type="ECO:0000256" key="7">
    <source>
        <dbReference type="SAM" id="MobiDB-lite"/>
    </source>
</evidence>
<dbReference type="GeneID" id="8245925"/>
<evidence type="ECO:0000313" key="9">
    <source>
        <dbReference type="EMBL" id="ACO69264.1"/>
    </source>
</evidence>
<dbReference type="OMA" id="RLWYLGW"/>
<evidence type="ECO:0000256" key="8">
    <source>
        <dbReference type="SAM" id="Phobius"/>
    </source>
</evidence>
<evidence type="ECO:0000256" key="5">
    <source>
        <dbReference type="ARBA" id="ARBA00022989"/>
    </source>
</evidence>